<name>A0A8S0RYZ6_OLEEU</name>
<gene>
    <name evidence="4" type="ORF">OLEA9_A083240</name>
</gene>
<dbReference type="Pfam" id="PF01535">
    <property type="entry name" value="PPR"/>
    <property type="match status" value="1"/>
</dbReference>
<dbReference type="PANTHER" id="PTHR47933:SF11">
    <property type="entry name" value="PENTATRICOPEPTIDE REPEAT-CONTAINING PROTEIN 2"/>
    <property type="match status" value="1"/>
</dbReference>
<comment type="caution">
    <text evidence="4">The sequence shown here is derived from an EMBL/GenBank/DDBJ whole genome shotgun (WGS) entry which is preliminary data.</text>
</comment>
<proteinExistence type="inferred from homology"/>
<dbReference type="PANTHER" id="PTHR47933">
    <property type="entry name" value="PENTATRICOPEPTIDE REPEAT-CONTAINING PROTEIN 1, MITOCHONDRIAL"/>
    <property type="match status" value="1"/>
</dbReference>
<evidence type="ECO:0000313" key="5">
    <source>
        <dbReference type="Proteomes" id="UP000594638"/>
    </source>
</evidence>
<dbReference type="InterPro" id="IPR002885">
    <property type="entry name" value="PPR_rpt"/>
</dbReference>
<dbReference type="Pfam" id="PF12854">
    <property type="entry name" value="PPR_1"/>
    <property type="match status" value="1"/>
</dbReference>
<evidence type="ECO:0000313" key="4">
    <source>
        <dbReference type="EMBL" id="CAA2984772.1"/>
    </source>
</evidence>
<comment type="similarity">
    <text evidence="1">Belongs to the PPR family. P subfamily.</text>
</comment>
<dbReference type="EMBL" id="CACTIH010003777">
    <property type="protein sequence ID" value="CAA2984772.1"/>
    <property type="molecule type" value="Genomic_DNA"/>
</dbReference>
<dbReference type="Gene3D" id="1.25.40.10">
    <property type="entry name" value="Tetratricopeptide repeat domain"/>
    <property type="match status" value="1"/>
</dbReference>
<dbReference type="AlphaFoldDB" id="A0A8S0RYZ6"/>
<dbReference type="Proteomes" id="UP000594638">
    <property type="component" value="Unassembled WGS sequence"/>
</dbReference>
<accession>A0A8S0RYZ6</accession>
<feature type="repeat" description="PPR" evidence="3">
    <location>
        <begin position="75"/>
        <end position="109"/>
    </location>
</feature>
<dbReference type="PROSITE" id="PS51375">
    <property type="entry name" value="PPR"/>
    <property type="match status" value="1"/>
</dbReference>
<organism evidence="4 5">
    <name type="scientific">Olea europaea subsp. europaea</name>
    <dbReference type="NCBI Taxonomy" id="158383"/>
    <lineage>
        <taxon>Eukaryota</taxon>
        <taxon>Viridiplantae</taxon>
        <taxon>Streptophyta</taxon>
        <taxon>Embryophyta</taxon>
        <taxon>Tracheophyta</taxon>
        <taxon>Spermatophyta</taxon>
        <taxon>Magnoliopsida</taxon>
        <taxon>eudicotyledons</taxon>
        <taxon>Gunneridae</taxon>
        <taxon>Pentapetalae</taxon>
        <taxon>asterids</taxon>
        <taxon>lamiids</taxon>
        <taxon>Lamiales</taxon>
        <taxon>Oleaceae</taxon>
        <taxon>Oleeae</taxon>
        <taxon>Olea</taxon>
    </lineage>
</organism>
<dbReference type="Gramene" id="OE9A083240T1">
    <property type="protein sequence ID" value="OE9A083240C1"/>
    <property type="gene ID" value="OE9A083240"/>
</dbReference>
<keyword evidence="5" id="KW-1185">Reference proteome</keyword>
<evidence type="ECO:0000256" key="2">
    <source>
        <dbReference type="ARBA" id="ARBA00022737"/>
    </source>
</evidence>
<dbReference type="GO" id="GO:0003729">
    <property type="term" value="F:mRNA binding"/>
    <property type="evidence" value="ECO:0007669"/>
    <property type="project" value="TreeGrafter"/>
</dbReference>
<protein>
    <recommendedName>
        <fullName evidence="6">Pentatricopeptide repeat-containing protein</fullName>
    </recommendedName>
</protein>
<reference evidence="4 5" key="1">
    <citation type="submission" date="2019-12" db="EMBL/GenBank/DDBJ databases">
        <authorList>
            <person name="Alioto T."/>
            <person name="Alioto T."/>
            <person name="Gomez Garrido J."/>
        </authorList>
    </citation>
    <scope>NUCLEOTIDE SEQUENCE [LARGE SCALE GENOMIC DNA]</scope>
</reference>
<evidence type="ECO:0008006" key="6">
    <source>
        <dbReference type="Google" id="ProtNLM"/>
    </source>
</evidence>
<dbReference type="OrthoDB" id="185373at2759"/>
<sequence>MASRIARRGFSLEEKIDDAVVLLDKIIGMGFQPNVTAWTTMIIWLSRSKNAEVALRFYREVGNSEGRSDLRFKHYFIFYATLIHGLCKEGLVDKGKQLFLEMKDRDYAETGYIKWTRGGVGGAAGSKEMVAADDEMLGKKEIW</sequence>
<dbReference type="InterPro" id="IPR051240">
    <property type="entry name" value="Mito_RNA-Proc/Resp"/>
</dbReference>
<dbReference type="NCBIfam" id="TIGR00756">
    <property type="entry name" value="PPR"/>
    <property type="match status" value="1"/>
</dbReference>
<dbReference type="InterPro" id="IPR011990">
    <property type="entry name" value="TPR-like_helical_dom_sf"/>
</dbReference>
<evidence type="ECO:0000256" key="1">
    <source>
        <dbReference type="ARBA" id="ARBA00007626"/>
    </source>
</evidence>
<evidence type="ECO:0000256" key="3">
    <source>
        <dbReference type="PROSITE-ProRule" id="PRU00708"/>
    </source>
</evidence>
<keyword evidence="2" id="KW-0677">Repeat</keyword>